<keyword evidence="2" id="KW-0812">Transmembrane</keyword>
<keyword evidence="2" id="KW-0472">Membrane</keyword>
<dbReference type="EMBL" id="ML210268">
    <property type="protein sequence ID" value="TFK21441.1"/>
    <property type="molecule type" value="Genomic_DNA"/>
</dbReference>
<dbReference type="Proteomes" id="UP000307440">
    <property type="component" value="Unassembled WGS sequence"/>
</dbReference>
<feature type="transmembrane region" description="Helical" evidence="2">
    <location>
        <begin position="147"/>
        <end position="172"/>
    </location>
</feature>
<dbReference type="AlphaFoldDB" id="A0A5C3KM32"/>
<organism evidence="3 4">
    <name type="scientific">Coprinopsis marcescibilis</name>
    <name type="common">Agaric fungus</name>
    <name type="synonym">Psathyrella marcescibilis</name>
    <dbReference type="NCBI Taxonomy" id="230819"/>
    <lineage>
        <taxon>Eukaryota</taxon>
        <taxon>Fungi</taxon>
        <taxon>Dikarya</taxon>
        <taxon>Basidiomycota</taxon>
        <taxon>Agaricomycotina</taxon>
        <taxon>Agaricomycetes</taxon>
        <taxon>Agaricomycetidae</taxon>
        <taxon>Agaricales</taxon>
        <taxon>Agaricineae</taxon>
        <taxon>Psathyrellaceae</taxon>
        <taxon>Coprinopsis</taxon>
    </lineage>
</organism>
<evidence type="ECO:0000256" key="1">
    <source>
        <dbReference type="SAM" id="MobiDB-lite"/>
    </source>
</evidence>
<protein>
    <recommendedName>
        <fullName evidence="5">G-protein coupled receptors family 1 profile domain-containing protein</fullName>
    </recommendedName>
</protein>
<accession>A0A5C3KM32</accession>
<evidence type="ECO:0000313" key="4">
    <source>
        <dbReference type="Proteomes" id="UP000307440"/>
    </source>
</evidence>
<evidence type="ECO:0008006" key="5">
    <source>
        <dbReference type="Google" id="ProtNLM"/>
    </source>
</evidence>
<proteinExistence type="predicted"/>
<feature type="transmembrane region" description="Helical" evidence="2">
    <location>
        <begin position="192"/>
        <end position="211"/>
    </location>
</feature>
<dbReference type="STRING" id="230819.A0A5C3KM32"/>
<feature type="transmembrane region" description="Helical" evidence="2">
    <location>
        <begin position="15"/>
        <end position="41"/>
    </location>
</feature>
<gene>
    <name evidence="3" type="ORF">FA15DRAFT_672556</name>
</gene>
<feature type="transmembrane region" description="Helical" evidence="2">
    <location>
        <begin position="260"/>
        <end position="280"/>
    </location>
</feature>
<reference evidence="3 4" key="1">
    <citation type="journal article" date="2019" name="Nat. Ecol. Evol.">
        <title>Megaphylogeny resolves global patterns of mushroom evolution.</title>
        <authorList>
            <person name="Varga T."/>
            <person name="Krizsan K."/>
            <person name="Foldi C."/>
            <person name="Dima B."/>
            <person name="Sanchez-Garcia M."/>
            <person name="Sanchez-Ramirez S."/>
            <person name="Szollosi G.J."/>
            <person name="Szarkandi J.G."/>
            <person name="Papp V."/>
            <person name="Albert L."/>
            <person name="Andreopoulos W."/>
            <person name="Angelini C."/>
            <person name="Antonin V."/>
            <person name="Barry K.W."/>
            <person name="Bougher N.L."/>
            <person name="Buchanan P."/>
            <person name="Buyck B."/>
            <person name="Bense V."/>
            <person name="Catcheside P."/>
            <person name="Chovatia M."/>
            <person name="Cooper J."/>
            <person name="Damon W."/>
            <person name="Desjardin D."/>
            <person name="Finy P."/>
            <person name="Geml J."/>
            <person name="Haridas S."/>
            <person name="Hughes K."/>
            <person name="Justo A."/>
            <person name="Karasinski D."/>
            <person name="Kautmanova I."/>
            <person name="Kiss B."/>
            <person name="Kocsube S."/>
            <person name="Kotiranta H."/>
            <person name="LaButti K.M."/>
            <person name="Lechner B.E."/>
            <person name="Liimatainen K."/>
            <person name="Lipzen A."/>
            <person name="Lukacs Z."/>
            <person name="Mihaltcheva S."/>
            <person name="Morgado L.N."/>
            <person name="Niskanen T."/>
            <person name="Noordeloos M.E."/>
            <person name="Ohm R.A."/>
            <person name="Ortiz-Santana B."/>
            <person name="Ovrebo C."/>
            <person name="Racz N."/>
            <person name="Riley R."/>
            <person name="Savchenko A."/>
            <person name="Shiryaev A."/>
            <person name="Soop K."/>
            <person name="Spirin V."/>
            <person name="Szebenyi C."/>
            <person name="Tomsovsky M."/>
            <person name="Tulloss R.E."/>
            <person name="Uehling J."/>
            <person name="Grigoriev I.V."/>
            <person name="Vagvolgyi C."/>
            <person name="Papp T."/>
            <person name="Martin F.M."/>
            <person name="Miettinen O."/>
            <person name="Hibbett D.S."/>
            <person name="Nagy L.G."/>
        </authorList>
    </citation>
    <scope>NUCLEOTIDE SEQUENCE [LARGE SCALE GENOMIC DNA]</scope>
    <source>
        <strain evidence="3 4">CBS 121175</strain>
    </source>
</reference>
<keyword evidence="2" id="KW-1133">Transmembrane helix</keyword>
<feature type="transmembrane region" description="Helical" evidence="2">
    <location>
        <begin position="118"/>
        <end position="140"/>
    </location>
</feature>
<feature type="transmembrane region" description="Helical" evidence="2">
    <location>
        <begin position="232"/>
        <end position="254"/>
    </location>
</feature>
<feature type="transmembrane region" description="Helical" evidence="2">
    <location>
        <begin position="62"/>
        <end position="89"/>
    </location>
</feature>
<feature type="region of interest" description="Disordered" evidence="1">
    <location>
        <begin position="321"/>
        <end position="347"/>
    </location>
</feature>
<keyword evidence="4" id="KW-1185">Reference proteome</keyword>
<sequence length="347" mass="38752">MPGVGPSLSLWKANFAVIVLNTALYGVFMSLFVFCIVTMYLRTTAEARSPSNRSPFTRNHPVVYFLFHPLVAGYFVMCITLTAHFSVLVTRFVNAMALMSQQLSISEFYNNLADFTNVLDYVIVAMTLVVGDVLMTYRLWLVWERNIYIIILPMTSTVGILASCAYSTYLLAQFNGELDIFSSDLSRWFCGWAFVLTTNVYCTALISWRIFRTSRTSVQIMGGGYTLSHVAVTMIESSALFTTWTLAFVIVFHAKQVSAFILLLCWPGISGISCMLIGVCSGMRHYRSTYYPNNTESTISKIQFPDIPSTDSLSFRRARHSDASSAEGGIETGSTTTCRNSRHGQAL</sequence>
<dbReference type="OrthoDB" id="3250682at2759"/>
<name>A0A5C3KM32_COPMA</name>
<evidence type="ECO:0000256" key="2">
    <source>
        <dbReference type="SAM" id="Phobius"/>
    </source>
</evidence>
<evidence type="ECO:0000313" key="3">
    <source>
        <dbReference type="EMBL" id="TFK21441.1"/>
    </source>
</evidence>